<name>A0A232F2A3_9HYME</name>
<dbReference type="AlphaFoldDB" id="A0A232F2A3"/>
<dbReference type="EMBL" id="NNAY01001172">
    <property type="protein sequence ID" value="OXU24884.1"/>
    <property type="molecule type" value="Genomic_DNA"/>
</dbReference>
<protein>
    <submittedName>
        <fullName evidence="1">Uncharacterized protein</fullName>
    </submittedName>
</protein>
<dbReference type="Proteomes" id="UP000215335">
    <property type="component" value="Unassembled WGS sequence"/>
</dbReference>
<reference evidence="1 2" key="1">
    <citation type="journal article" date="2017" name="Curr. Biol.">
        <title>The Evolution of Venom by Co-option of Single-Copy Genes.</title>
        <authorList>
            <person name="Martinson E.O."/>
            <person name="Mrinalini"/>
            <person name="Kelkar Y.D."/>
            <person name="Chang C.H."/>
            <person name="Werren J.H."/>
        </authorList>
    </citation>
    <scope>NUCLEOTIDE SEQUENCE [LARGE SCALE GENOMIC DNA]</scope>
    <source>
        <strain evidence="1 2">Alberta</strain>
        <tissue evidence="1">Whole body</tissue>
    </source>
</reference>
<evidence type="ECO:0000313" key="2">
    <source>
        <dbReference type="Proteomes" id="UP000215335"/>
    </source>
</evidence>
<accession>A0A232F2A3</accession>
<comment type="caution">
    <text evidence="1">The sequence shown here is derived from an EMBL/GenBank/DDBJ whole genome shotgun (WGS) entry which is preliminary data.</text>
</comment>
<sequence length="1272" mass="146959">MGASPRKRKNSLIHINYGEIKKPHLEIASDPLDEIEEKLSESETDNADSINSIKANVPHQLIRLMYKLQLSLLCSFRKFLHDQEYDSLTVEFDDNELDKFHDIVMSNNNRSAHIHIEYLDNQHVDNEINYTKLFAKKERSFSINNYFDSFVRHTICKSNISQKKVRYLIIYTNASLDIAEDMKLRQRRCRIFYPFKFDKLDIEKCYILKDLLFSTDDIAKQQFYKFSQEEDIKTELLNRLEFSLAMQKEIKKRQYSEEFLTKLKEKFLSKLVFAVNQPSREELEQIMKNEMSNILESYTDLKEEILNALSRAKKNNLSLIYQFCVLVFTLHDMYTLDKISFVTLKSDNLSNIIKFSYKKKISYIAPYAAKKSINCTQLFPSKPLHDKNMFCVNKYFTAFLKELENGMDIKFFVIYTNGSLDINEDNELKKGRTTEFYPVKFEIIDIQKKRYKVLKNCSFINSNGLYQFAKESTAMLKTLLKFPSSIERDKIKSFDESEDEIKEKFIHKLIFATTQRDIQQLNNTIKSNIKETDVSYTYEELHEVALRWSESYDFGPITVKLMRELLDDVKNNRTSHRKIQSEDIMAEIKFAKSVVGTEGSPLFNQFLHFITRGEGKKFIENLSKNGIDLINLSCILQKTGSHGIQAFKNYYNLFFTEKGNATQYLKILETHKINLAGISSILRGSRIYATSSFEELFFMLFDEKGNKTHYLKSLEREKISMTNITSILSGAGSHAAKTFKELYELWFDEQGNKTKYLKSLEENKINLVSMSSMLHGSGTNAVKAFKELYDVWFDEDGSKTDYLLTLDKEGIDLANATSILNGAGSNAAISFKNLYNLWFNEKGVKYLENLQENKIDLANMSSIIRGTRTGCSKVFENLYNLWFDKEGKKTRYLKSLEKEGINITTVSMILSGAGLKTSDAFKALFDLWFDENGCKTRYLKNLEKNEISLSTVSAILRGTGCNAAKSYKDLHDLWFDKDGNKTNYLIFFEKNNIHLNSVVCRLLRGAGANCASTFAALHNLWFDKDGNKTKYLKTLDEKGIPLSLLISVTYGAGIYAVKAFKNLHNLWFDEEGNKTQYLEVLEMNEINLDRMCSVVNMANSSAAKAFKNLFDLWFDKDGNKTKYLTVPEENDVSFFVTTRILDSAGSGAAVAYQNLYDLWFDHNGKKTHYLRCLDLNGIKLNVMSSILYRSGTGAAKSYKSLCDLLFDSEGNKTIYAKRFEENDIHLANVSILLGNARNKATNKFLNLYKLWFDEQGRATELLLKSLGKRRRK</sequence>
<proteinExistence type="predicted"/>
<organism evidence="1 2">
    <name type="scientific">Trichomalopsis sarcophagae</name>
    <dbReference type="NCBI Taxonomy" id="543379"/>
    <lineage>
        <taxon>Eukaryota</taxon>
        <taxon>Metazoa</taxon>
        <taxon>Ecdysozoa</taxon>
        <taxon>Arthropoda</taxon>
        <taxon>Hexapoda</taxon>
        <taxon>Insecta</taxon>
        <taxon>Pterygota</taxon>
        <taxon>Neoptera</taxon>
        <taxon>Endopterygota</taxon>
        <taxon>Hymenoptera</taxon>
        <taxon>Apocrita</taxon>
        <taxon>Proctotrupomorpha</taxon>
        <taxon>Chalcidoidea</taxon>
        <taxon>Pteromalidae</taxon>
        <taxon>Pteromalinae</taxon>
        <taxon>Trichomalopsis</taxon>
    </lineage>
</organism>
<evidence type="ECO:0000313" key="1">
    <source>
        <dbReference type="EMBL" id="OXU24884.1"/>
    </source>
</evidence>
<dbReference type="OrthoDB" id="7853416at2759"/>
<keyword evidence="2" id="KW-1185">Reference proteome</keyword>
<gene>
    <name evidence="1" type="ORF">TSAR_009892</name>
</gene>